<evidence type="ECO:0000313" key="2">
    <source>
        <dbReference type="Proteomes" id="UP001552299"/>
    </source>
</evidence>
<dbReference type="PANTHER" id="PTHR47723">
    <property type="entry name" value="OS05G0353850 PROTEIN"/>
    <property type="match status" value="1"/>
</dbReference>
<gene>
    <name evidence="1" type="ORF">M5K25_004897</name>
</gene>
<keyword evidence="2" id="KW-1185">Reference proteome</keyword>
<protein>
    <recommendedName>
        <fullName evidence="3">RNase H type-1 domain-containing protein</fullName>
    </recommendedName>
</protein>
<evidence type="ECO:0008006" key="3">
    <source>
        <dbReference type="Google" id="ProtNLM"/>
    </source>
</evidence>
<organism evidence="1 2">
    <name type="scientific">Dendrobium thyrsiflorum</name>
    <name type="common">Pinecone-like raceme dendrobium</name>
    <name type="synonym">Orchid</name>
    <dbReference type="NCBI Taxonomy" id="117978"/>
    <lineage>
        <taxon>Eukaryota</taxon>
        <taxon>Viridiplantae</taxon>
        <taxon>Streptophyta</taxon>
        <taxon>Embryophyta</taxon>
        <taxon>Tracheophyta</taxon>
        <taxon>Spermatophyta</taxon>
        <taxon>Magnoliopsida</taxon>
        <taxon>Liliopsida</taxon>
        <taxon>Asparagales</taxon>
        <taxon>Orchidaceae</taxon>
        <taxon>Epidendroideae</taxon>
        <taxon>Malaxideae</taxon>
        <taxon>Dendrobiinae</taxon>
        <taxon>Dendrobium</taxon>
    </lineage>
</organism>
<sequence length="218" mass="23772">MLLGLKLLIGSQQLISTASTRETKLSPVRFLPPVRLLRPATLHVETTCPSRLVLLNSRFLPMISSLCSPPQSRLNQVASPHVAFLSPLTSARNDSKHSDIKMDADHVISNIRNKILQLHSVNLLSIKNFYNCIALAHEFGISSEQVVSNIMVKIVRWIKPSIPYVKLNTNGSVGPNFAGEGGLIRNEMGSILAAFAGPLKLCTVTTAELLALVQGLEM</sequence>
<dbReference type="Proteomes" id="UP001552299">
    <property type="component" value="Unassembled WGS sequence"/>
</dbReference>
<comment type="caution">
    <text evidence="1">The sequence shown here is derived from an EMBL/GenBank/DDBJ whole genome shotgun (WGS) entry which is preliminary data.</text>
</comment>
<name>A0ABD0VG18_DENTH</name>
<reference evidence="1 2" key="1">
    <citation type="journal article" date="2024" name="Plant Biotechnol. J.">
        <title>Dendrobium thyrsiflorum genome and its molecular insights into genes involved in important horticultural traits.</title>
        <authorList>
            <person name="Chen B."/>
            <person name="Wang J.Y."/>
            <person name="Zheng P.J."/>
            <person name="Li K.L."/>
            <person name="Liang Y.M."/>
            <person name="Chen X.F."/>
            <person name="Zhang C."/>
            <person name="Zhao X."/>
            <person name="He X."/>
            <person name="Zhang G.Q."/>
            <person name="Liu Z.J."/>
            <person name="Xu Q."/>
        </authorList>
    </citation>
    <scope>NUCLEOTIDE SEQUENCE [LARGE SCALE GENOMIC DNA]</scope>
    <source>
        <strain evidence="1">GZMU011</strain>
    </source>
</reference>
<dbReference type="InterPro" id="IPR053151">
    <property type="entry name" value="RNase_H-like"/>
</dbReference>
<evidence type="ECO:0000313" key="1">
    <source>
        <dbReference type="EMBL" id="KAL0924092.1"/>
    </source>
</evidence>
<dbReference type="EMBL" id="JANQDX010000005">
    <property type="protein sequence ID" value="KAL0924092.1"/>
    <property type="molecule type" value="Genomic_DNA"/>
</dbReference>
<proteinExistence type="predicted"/>
<dbReference type="AlphaFoldDB" id="A0ABD0VG18"/>
<dbReference type="PANTHER" id="PTHR47723:SF19">
    <property type="entry name" value="POLYNUCLEOTIDYL TRANSFERASE, RIBONUCLEASE H-LIKE SUPERFAMILY PROTEIN"/>
    <property type="match status" value="1"/>
</dbReference>
<accession>A0ABD0VG18</accession>